<dbReference type="PANTHER" id="PTHR43155:SF2">
    <property type="entry name" value="CYCLIC DI-GMP PHOSPHODIESTERASE PA4108"/>
    <property type="match status" value="1"/>
</dbReference>
<reference evidence="5" key="2">
    <citation type="submission" date="2017-10" db="EMBL/GenBank/DDBJ databases">
        <authorList>
            <person name="Colston S.M."/>
            <person name="Graf J."/>
        </authorList>
    </citation>
    <scope>NUCLEOTIDE SEQUENCE</scope>
    <source>
        <strain evidence="5">BAQ071013-135</strain>
    </source>
</reference>
<feature type="domain" description="HD-GYP" evidence="2">
    <location>
        <begin position="142"/>
        <end position="338"/>
    </location>
</feature>
<dbReference type="Gene3D" id="1.10.3210.10">
    <property type="entry name" value="Hypothetical protein af1432"/>
    <property type="match status" value="1"/>
</dbReference>
<evidence type="ECO:0000313" key="4">
    <source>
        <dbReference type="EMBL" id="THJ47798.1"/>
    </source>
</evidence>
<evidence type="ECO:0000313" key="6">
    <source>
        <dbReference type="Proteomes" id="UP000076809"/>
    </source>
</evidence>
<reference evidence="4 7" key="4">
    <citation type="submission" date="2019-04" db="EMBL/GenBank/DDBJ databases">
        <title>Comparative genomics of Aeromonas veronii strains pathogenic to fish.</title>
        <authorList>
            <person name="Cascarano M.C."/>
            <person name="Smyrli M."/>
            <person name="Katharios P."/>
        </authorList>
    </citation>
    <scope>NUCLEOTIDE SEQUENCE [LARGE SCALE GENOMIC DNA]</scope>
    <source>
        <strain evidence="4 7">XU1</strain>
    </source>
</reference>
<dbReference type="PROSITE" id="PS51831">
    <property type="entry name" value="HD"/>
    <property type="match status" value="1"/>
</dbReference>
<dbReference type="SUPFAM" id="SSF109604">
    <property type="entry name" value="HD-domain/PDEase-like"/>
    <property type="match status" value="1"/>
</dbReference>
<evidence type="ECO:0000313" key="7">
    <source>
        <dbReference type="Proteomes" id="UP000309618"/>
    </source>
</evidence>
<dbReference type="AlphaFoldDB" id="A0A160ESN6"/>
<dbReference type="Pfam" id="PF11871">
    <property type="entry name" value="DUF3391"/>
    <property type="match status" value="1"/>
</dbReference>
<dbReference type="Proteomes" id="UP000309618">
    <property type="component" value="Unassembled WGS sequence"/>
</dbReference>
<name>A0A160ESN6_AERVE</name>
<gene>
    <name evidence="5" type="ORF">CF123_11175</name>
    <name evidence="4" type="ORF">E8Q35_01750</name>
    <name evidence="3" type="ORF">WM43_05340</name>
</gene>
<evidence type="ECO:0000313" key="3">
    <source>
        <dbReference type="EMBL" id="ANB52123.1"/>
    </source>
</evidence>
<evidence type="ECO:0000259" key="1">
    <source>
        <dbReference type="PROSITE" id="PS51831"/>
    </source>
</evidence>
<organism evidence="4 7">
    <name type="scientific">Aeromonas veronii</name>
    <dbReference type="NCBI Taxonomy" id="654"/>
    <lineage>
        <taxon>Bacteria</taxon>
        <taxon>Pseudomonadati</taxon>
        <taxon>Pseudomonadota</taxon>
        <taxon>Gammaproteobacteria</taxon>
        <taxon>Aeromonadales</taxon>
        <taxon>Aeromonadaceae</taxon>
        <taxon>Aeromonas</taxon>
    </lineage>
</organism>
<feature type="domain" description="HD" evidence="1">
    <location>
        <begin position="164"/>
        <end position="287"/>
    </location>
</feature>
<dbReference type="RefSeq" id="WP_031227798.1">
    <property type="nucleotide sequence ID" value="NZ_CABMOE010000002.1"/>
</dbReference>
<dbReference type="NCBIfam" id="TIGR00277">
    <property type="entry name" value="HDIG"/>
    <property type="match status" value="1"/>
</dbReference>
<dbReference type="EMBL" id="CP014774">
    <property type="protein sequence ID" value="ANB52123.1"/>
    <property type="molecule type" value="Genomic_DNA"/>
</dbReference>
<reference evidence="3 6" key="1">
    <citation type="journal article" date="2016" name="J. Clin. Microbiol.">
        <title>Detection and Whole-Genome Sequencing of Carbapenemase-Producing Aeromonas hydrophila Isolates from Routine Perirectal Surveillance Culture.</title>
        <authorList>
            <person name="Hughes H.Y."/>
            <person name="Conlan S.P."/>
            <person name="Lau A.F."/>
            <person name="Dekker J.P."/>
            <person name="Michelin A.V."/>
            <person name="Youn J.H."/>
            <person name="Henderson D.K."/>
            <person name="Frank K.M."/>
            <person name="Segre J.A."/>
            <person name="Palmore T.N."/>
        </authorList>
    </citation>
    <scope>NUCLEOTIDE SEQUENCE [LARGE SCALE GENOMIC DNA]</scope>
    <source>
        <strain evidence="3 6">AVNIH1</strain>
    </source>
</reference>
<dbReference type="InterPro" id="IPR021812">
    <property type="entry name" value="DUF3391"/>
</dbReference>
<dbReference type="InterPro" id="IPR006674">
    <property type="entry name" value="HD_domain"/>
</dbReference>
<dbReference type="PROSITE" id="PS51832">
    <property type="entry name" value="HD_GYP"/>
    <property type="match status" value="1"/>
</dbReference>
<evidence type="ECO:0000313" key="5">
    <source>
        <dbReference type="EMBL" id="TND53529.1"/>
    </source>
</evidence>
<dbReference type="InterPro" id="IPR006675">
    <property type="entry name" value="HDIG_dom"/>
</dbReference>
<evidence type="ECO:0000259" key="2">
    <source>
        <dbReference type="PROSITE" id="PS51832"/>
    </source>
</evidence>
<proteinExistence type="predicted"/>
<dbReference type="Proteomes" id="UP000796104">
    <property type="component" value="Unassembled WGS sequence"/>
</dbReference>
<dbReference type="SMART" id="SM00471">
    <property type="entry name" value="HDc"/>
    <property type="match status" value="1"/>
</dbReference>
<dbReference type="STRING" id="654.AMS64_16140"/>
<sequence length="411" mass="46146">MALIQASIEQLRVGHYIHLPTGWTNHPFMFNTFKIKDQQQLDILRHLDLTLLMVDPDKSDLPIEPLLRGDIPDAGPDLDELEELIASGPPPFDEKAFRRSMRAADKAFGQSMSELRDALGALNLKPDEGLANTAQIVRNAAFTLSQHEGPLGLHLIRSPHTDILLQHSLNVAFIAMLMARELGMNPIELEETGLAGLIHDIGELKIPSQITQKRGDLSKAEQNFLNMHPQYGLEMLTQLNAFEPKIRQVAHLHHERLDGSGYPLGIKGGEIPPLARLIGLVDFYDELLHPRNSGNPAAPSQAISQLYKLSQKKFDQNLVKLLVKVLGVYPPGSLVKLSDESIALVLSTEPTMPLKPKILPYIKAQRPEAVAMIDLREDERTITAFIKQEELDEGQRQFFNLTRRFCYYFAF</sequence>
<dbReference type="Proteomes" id="UP000076809">
    <property type="component" value="Chromosome"/>
</dbReference>
<dbReference type="InterPro" id="IPR037522">
    <property type="entry name" value="HD_GYP_dom"/>
</dbReference>
<protein>
    <submittedName>
        <fullName evidence="4">HD-GYP domain-containing protein</fullName>
    </submittedName>
    <submittedName>
        <fullName evidence="3">Phosphodiesterase</fullName>
    </submittedName>
</protein>
<dbReference type="CDD" id="cd00077">
    <property type="entry name" value="HDc"/>
    <property type="match status" value="1"/>
</dbReference>
<dbReference type="PANTHER" id="PTHR43155">
    <property type="entry name" value="CYCLIC DI-GMP PHOSPHODIESTERASE PA4108-RELATED"/>
    <property type="match status" value="1"/>
</dbReference>
<dbReference type="Pfam" id="PF13487">
    <property type="entry name" value="HD_5"/>
    <property type="match status" value="1"/>
</dbReference>
<reference evidence="5" key="3">
    <citation type="journal article" date="2019" name="PLoS ONE">
        <title>Identification and characterization of putative Aeromonas spp. T3SS effectors.</title>
        <authorList>
            <person name="Rangel L.T."/>
            <person name="Marden J."/>
            <person name="Colston S."/>
            <person name="Setubal J.C."/>
            <person name="Graf J."/>
            <person name="Gogarten J.P."/>
        </authorList>
    </citation>
    <scope>NUCLEOTIDE SEQUENCE</scope>
    <source>
        <strain evidence="5">BAQ071013-135</strain>
    </source>
</reference>
<accession>A0A160ESN6</accession>
<dbReference type="EMBL" id="SSUX01000001">
    <property type="protein sequence ID" value="THJ47798.1"/>
    <property type="molecule type" value="Genomic_DNA"/>
</dbReference>
<dbReference type="EMBL" id="PDXJ01000015">
    <property type="protein sequence ID" value="TND53529.1"/>
    <property type="molecule type" value="Genomic_DNA"/>
</dbReference>
<dbReference type="GO" id="GO:0008081">
    <property type="term" value="F:phosphoric diester hydrolase activity"/>
    <property type="evidence" value="ECO:0007669"/>
    <property type="project" value="UniProtKB-ARBA"/>
</dbReference>
<dbReference type="InterPro" id="IPR003607">
    <property type="entry name" value="HD/PDEase_dom"/>
</dbReference>